<sequence length="136" mass="15469">MTERKPPGVSFESFVDKQIREAAERGEFEKLPGFGKPLDRPTAPYDESWWIKEKMAREHISFLPPSLVLRKEVEDALEAAAKAPSERVVRRIITEINEKIRGALARPPEGPPLNLVPLDPEHVVADWRTGRERHGV</sequence>
<dbReference type="InterPro" id="IPR018961">
    <property type="entry name" value="DnaJ_homolog_subfam-C_membr-28"/>
</dbReference>
<reference evidence="2 3" key="1">
    <citation type="submission" date="2020-08" db="EMBL/GenBank/DDBJ databases">
        <title>Genomic Encyclopedia of Type Strains, Phase III (KMG-III): the genomes of soil and plant-associated and newly described type strains.</title>
        <authorList>
            <person name="Whitman W."/>
        </authorList>
    </citation>
    <scope>NUCLEOTIDE SEQUENCE [LARGE SCALE GENOMIC DNA]</scope>
    <source>
        <strain evidence="2 3">CECT 8305</strain>
    </source>
</reference>
<protein>
    <recommendedName>
        <fullName evidence="1">DnaJ homologue subfamily C member 28 conserved domain-containing protein</fullName>
    </recommendedName>
</protein>
<gene>
    <name evidence="2" type="ORF">FHS42_004270</name>
</gene>
<keyword evidence="3" id="KW-1185">Reference proteome</keyword>
<dbReference type="RefSeq" id="WP_184573953.1">
    <property type="nucleotide sequence ID" value="NZ_JACHJL010000010.1"/>
</dbReference>
<name>A0A7W9QBR1_9ACTN</name>
<dbReference type="AlphaFoldDB" id="A0A7W9QBR1"/>
<comment type="caution">
    <text evidence="2">The sequence shown here is derived from an EMBL/GenBank/DDBJ whole genome shotgun (WGS) entry which is preliminary data.</text>
</comment>
<evidence type="ECO:0000313" key="2">
    <source>
        <dbReference type="EMBL" id="MBB5937191.1"/>
    </source>
</evidence>
<dbReference type="Pfam" id="PF09350">
    <property type="entry name" value="DJC28_CD"/>
    <property type="match status" value="1"/>
</dbReference>
<organism evidence="2 3">
    <name type="scientific">Streptomyces zagrosensis</name>
    <dbReference type="NCBI Taxonomy" id="1042984"/>
    <lineage>
        <taxon>Bacteria</taxon>
        <taxon>Bacillati</taxon>
        <taxon>Actinomycetota</taxon>
        <taxon>Actinomycetes</taxon>
        <taxon>Kitasatosporales</taxon>
        <taxon>Streptomycetaceae</taxon>
        <taxon>Streptomyces</taxon>
    </lineage>
</organism>
<evidence type="ECO:0000259" key="1">
    <source>
        <dbReference type="Pfam" id="PF09350"/>
    </source>
</evidence>
<dbReference type="Proteomes" id="UP000588098">
    <property type="component" value="Unassembled WGS sequence"/>
</dbReference>
<feature type="domain" description="DnaJ homologue subfamily C member 28 conserved" evidence="1">
    <location>
        <begin position="14"/>
        <end position="80"/>
    </location>
</feature>
<evidence type="ECO:0000313" key="3">
    <source>
        <dbReference type="Proteomes" id="UP000588098"/>
    </source>
</evidence>
<proteinExistence type="predicted"/>
<dbReference type="EMBL" id="JACHJL010000010">
    <property type="protein sequence ID" value="MBB5937191.1"/>
    <property type="molecule type" value="Genomic_DNA"/>
</dbReference>
<accession>A0A7W9QBR1</accession>